<dbReference type="PANTHER" id="PTHR45138:SF9">
    <property type="entry name" value="DIGUANYLATE CYCLASE DGCM-RELATED"/>
    <property type="match status" value="1"/>
</dbReference>
<dbReference type="KEGG" id="app:CAP2UW1_0208"/>
<dbReference type="HOGENOM" id="CLU_029027_0_0_4"/>
<dbReference type="STRING" id="522306.CAP2UW1_0208"/>
<proteinExistence type="predicted"/>
<dbReference type="EMBL" id="CP001715">
    <property type="protein sequence ID" value="ACV33566.1"/>
    <property type="molecule type" value="Genomic_DNA"/>
</dbReference>
<comment type="catalytic activity">
    <reaction evidence="2">
        <text>2 GTP = 3',3'-c-di-GMP + 2 diphosphate</text>
        <dbReference type="Rhea" id="RHEA:24898"/>
        <dbReference type="ChEBI" id="CHEBI:33019"/>
        <dbReference type="ChEBI" id="CHEBI:37565"/>
        <dbReference type="ChEBI" id="CHEBI:58805"/>
        <dbReference type="EC" id="2.7.7.65"/>
    </reaction>
</comment>
<organism evidence="5">
    <name type="scientific">Accumulibacter regalis</name>
    <dbReference type="NCBI Taxonomy" id="522306"/>
    <lineage>
        <taxon>Bacteria</taxon>
        <taxon>Pseudomonadati</taxon>
        <taxon>Pseudomonadota</taxon>
        <taxon>Betaproteobacteria</taxon>
        <taxon>Candidatus Accumulibacter</taxon>
    </lineage>
</organism>
<dbReference type="GO" id="GO:0052621">
    <property type="term" value="F:diguanylate cyclase activity"/>
    <property type="evidence" value="ECO:0007669"/>
    <property type="project" value="UniProtKB-EC"/>
</dbReference>
<dbReference type="InterPro" id="IPR029787">
    <property type="entry name" value="Nucleotide_cyclase"/>
</dbReference>
<dbReference type="FunFam" id="3.30.70.270:FF:000001">
    <property type="entry name" value="Diguanylate cyclase domain protein"/>
    <property type="match status" value="1"/>
</dbReference>
<sequence length="597" mass="66219">MPSLSNPSEIAREALRLLAARRMSPSPENYRALYYEIAGIADHVAEAFPEQDLKALPASLPRATASQQRLAKRFEQALGGRNWEEVQAGVAELAKEIGREQDLPWSELLGEFLRQWEGKQAGLTVARKREALERVLAGGSTNRELLFGRLQGLVKSWSLNAPVADEIPLVEPETLAAPSSAAVMAAEGGATPSAGTTSEPAAELRELFAYTLEAVITTQLGDEPELAAEARDLAHKVRTTMSRAAMDGLLTAIKRFAFRLDILAEDRGELRAGLLNLLQLLIQNVGELVVEDHWLKGQIDIVRDIVAQPLSLRSIGDAESRLREVIFKQSQLKHSLNEAKEALKQMLAGFVDHLAEFADSTSDYHDKIEVCADRISKAEDINQLEDVLAEVIRETQIIQLNAQRSRDDLRNAKLRVEEADKRISELQAELDRASTLVRHDQLTGALNRRGLEEAFGKETARSRRRQSCLCVALLDIDNFKKLNDSLGHDAGDAALIHLATVIRETMRPQDTIARYGGEEFIILLPDTSIEDAQTAIVRLQRELTRRIFLHNNDRQLITFSAGVTDFRAEDTQLSVTKRADEAMYAAKQAGKNRVLVG</sequence>
<protein>
    <recommendedName>
        <fullName evidence="1">diguanylate cyclase</fullName>
        <ecNumber evidence="1">2.7.7.65</ecNumber>
    </recommendedName>
</protein>
<gene>
    <name evidence="5" type="ordered locus">CAP2UW1_0208</name>
</gene>
<dbReference type="EC" id="2.7.7.65" evidence="1"/>
<dbReference type="Pfam" id="PF00990">
    <property type="entry name" value="GGDEF"/>
    <property type="match status" value="1"/>
</dbReference>
<reference evidence="5" key="2">
    <citation type="submission" date="2009-09" db="EMBL/GenBank/DDBJ databases">
        <title>Complete sequence of chromosome of Candidatus Accumulibacter phosphatis clade IIA str. UW-1.</title>
        <authorList>
            <consortium name="US DOE Joint Genome Institute"/>
            <person name="Martin H.G."/>
            <person name="Ivanova N."/>
            <person name="Kunin V."/>
            <person name="Warnecke F."/>
            <person name="Barry K."/>
            <person name="He S."/>
            <person name="Salamov A."/>
            <person name="Szeto E."/>
            <person name="Dalin E."/>
            <person name="Pangilinan J.L."/>
            <person name="Lapidus A."/>
            <person name="Lowry S."/>
            <person name="Kyrpides N.C."/>
            <person name="McMahon K.D."/>
            <person name="Hugenholtz P."/>
        </authorList>
    </citation>
    <scope>NUCLEOTIDE SEQUENCE [LARGE SCALE GENOMIC DNA]</scope>
    <source>
        <strain evidence="5">UW-1</strain>
    </source>
</reference>
<dbReference type="SMART" id="SM00267">
    <property type="entry name" value="GGDEF"/>
    <property type="match status" value="1"/>
</dbReference>
<feature type="coiled-coil region" evidence="3">
    <location>
        <begin position="402"/>
        <end position="436"/>
    </location>
</feature>
<dbReference type="OrthoDB" id="8522032at2"/>
<dbReference type="AlphaFoldDB" id="C7RJK2"/>
<feature type="domain" description="GGDEF" evidence="4">
    <location>
        <begin position="467"/>
        <end position="597"/>
    </location>
</feature>
<dbReference type="InterPro" id="IPR050469">
    <property type="entry name" value="Diguanylate_Cyclase"/>
</dbReference>
<keyword evidence="3" id="KW-0175">Coiled coil</keyword>
<evidence type="ECO:0000313" key="5">
    <source>
        <dbReference type="EMBL" id="ACV33566.1"/>
    </source>
</evidence>
<dbReference type="PANTHER" id="PTHR45138">
    <property type="entry name" value="REGULATORY COMPONENTS OF SENSORY TRANSDUCTION SYSTEM"/>
    <property type="match status" value="1"/>
</dbReference>
<dbReference type="PROSITE" id="PS50887">
    <property type="entry name" value="GGDEF"/>
    <property type="match status" value="1"/>
</dbReference>
<dbReference type="eggNOG" id="COG3706">
    <property type="taxonomic scope" value="Bacteria"/>
</dbReference>
<evidence type="ECO:0000256" key="2">
    <source>
        <dbReference type="ARBA" id="ARBA00034247"/>
    </source>
</evidence>
<dbReference type="InterPro" id="IPR043128">
    <property type="entry name" value="Rev_trsase/Diguanyl_cyclase"/>
</dbReference>
<dbReference type="InterPro" id="IPR000160">
    <property type="entry name" value="GGDEF_dom"/>
</dbReference>
<dbReference type="CDD" id="cd01949">
    <property type="entry name" value="GGDEF"/>
    <property type="match status" value="1"/>
</dbReference>
<evidence type="ECO:0000256" key="1">
    <source>
        <dbReference type="ARBA" id="ARBA00012528"/>
    </source>
</evidence>
<dbReference type="Gene3D" id="3.30.70.270">
    <property type="match status" value="1"/>
</dbReference>
<dbReference type="NCBIfam" id="TIGR00254">
    <property type="entry name" value="GGDEF"/>
    <property type="match status" value="1"/>
</dbReference>
<dbReference type="SUPFAM" id="SSF55073">
    <property type="entry name" value="Nucleotide cyclase"/>
    <property type="match status" value="1"/>
</dbReference>
<name>C7RJK2_ACCRE</name>
<evidence type="ECO:0000256" key="3">
    <source>
        <dbReference type="SAM" id="Coils"/>
    </source>
</evidence>
<reference evidence="5" key="1">
    <citation type="submission" date="2009-08" db="EMBL/GenBank/DDBJ databases">
        <authorList>
            <consortium name="US DOE Joint Genome Institute"/>
            <person name="Lucas S."/>
            <person name="Copeland A."/>
            <person name="Lapidus A."/>
            <person name="Glavina del Rio T."/>
            <person name="Dalin E."/>
            <person name="Tice H."/>
            <person name="Bruce D."/>
            <person name="Barry K."/>
            <person name="Pitluck S."/>
            <person name="Lowry S."/>
            <person name="Larimer F."/>
            <person name="Land M."/>
            <person name="Hauser L."/>
            <person name="Kyrpides N."/>
            <person name="Ivanova N."/>
            <person name="McMahon K.D."/>
            <person name="Hugenholtz P."/>
        </authorList>
    </citation>
    <scope>NUCLEOTIDE SEQUENCE</scope>
    <source>
        <strain evidence="5">UW-1</strain>
    </source>
</reference>
<accession>C7RJK2</accession>
<evidence type="ECO:0000259" key="4">
    <source>
        <dbReference type="PROSITE" id="PS50887"/>
    </source>
</evidence>